<feature type="signal peptide" evidence="3">
    <location>
        <begin position="1"/>
        <end position="26"/>
    </location>
</feature>
<keyword evidence="6" id="KW-1185">Reference proteome</keyword>
<dbReference type="GO" id="GO:0004098">
    <property type="term" value="F:cerebroside-sulfatase activity"/>
    <property type="evidence" value="ECO:0007669"/>
    <property type="project" value="UniProtKB-EC"/>
</dbReference>
<protein>
    <submittedName>
        <fullName evidence="5">Arylsulfatase A</fullName>
        <ecNumber evidence="5">3.1.6.8</ecNumber>
    </submittedName>
</protein>
<sequence length="501" mass="56196">MKPLLRRMPLLCSIALLLLACCVAQASDRPPNVIIFLADDLGYGDLACYGNPIVQTPNLDRFAREGVRLTDCHAGGTVCSPSRAALLTGRNPYRSGFFYIHGKDTYLKDEEVTLAEVLKDQGYETGFWGKWHLSTLEKTHYVHPGPSEQGFDYWMGTTLNAFDKLGGPRRPKAFIKNGEPVGTVDAWYCDVIVDDARDWLVNQRSKQKPFFMYVCSHEPHTPIDPPAEYSNRYDNAEVDQLEKQTQYGQISRPKKDISDNKKDYYGTVNQLDDAFGRLMKTLEEEGLRENTLVLFTSDNGPETPVTVEESLGQWEDPIRDKCFGSPGVLRGMKRFPYEGGHRVPGLVRLPGVIPAGTESHVLFNGTDILPTVCGLTGANVPTNRNVDGVDASDAFLGRTVQRGHSAIWFYPHHGDTWFRMPQISMRQGDLTLIAWLPKRTEGVSLDEWFATSDPDRVALYDVSIDPGQSNDIASKHPEIVSSMKKEMTALWREMRDEGLSK</sequence>
<evidence type="ECO:0000259" key="4">
    <source>
        <dbReference type="Pfam" id="PF00884"/>
    </source>
</evidence>
<dbReference type="PANTHER" id="PTHR42693:SF53">
    <property type="entry name" value="ENDO-4-O-SULFATASE"/>
    <property type="match status" value="1"/>
</dbReference>
<proteinExistence type="inferred from homology"/>
<keyword evidence="2 5" id="KW-0378">Hydrolase</keyword>
<dbReference type="Pfam" id="PF00884">
    <property type="entry name" value="Sulfatase"/>
    <property type="match status" value="1"/>
</dbReference>
<dbReference type="PANTHER" id="PTHR42693">
    <property type="entry name" value="ARYLSULFATASE FAMILY MEMBER"/>
    <property type="match status" value="1"/>
</dbReference>
<evidence type="ECO:0000313" key="5">
    <source>
        <dbReference type="EMBL" id="MBB3205817.1"/>
    </source>
</evidence>
<dbReference type="InterPro" id="IPR050738">
    <property type="entry name" value="Sulfatase"/>
</dbReference>
<evidence type="ECO:0000256" key="1">
    <source>
        <dbReference type="ARBA" id="ARBA00008779"/>
    </source>
</evidence>
<dbReference type="Gene3D" id="3.40.720.10">
    <property type="entry name" value="Alkaline Phosphatase, subunit A"/>
    <property type="match status" value="1"/>
</dbReference>
<keyword evidence="3" id="KW-0732">Signal</keyword>
<dbReference type="Gene3D" id="3.30.1120.10">
    <property type="match status" value="1"/>
</dbReference>
<feature type="domain" description="Sulfatase N-terminal" evidence="4">
    <location>
        <begin position="31"/>
        <end position="378"/>
    </location>
</feature>
<dbReference type="RefSeq" id="WP_246419244.1">
    <property type="nucleotide sequence ID" value="NZ_JACHXU010000004.1"/>
</dbReference>
<evidence type="ECO:0000256" key="2">
    <source>
        <dbReference type="ARBA" id="ARBA00022801"/>
    </source>
</evidence>
<dbReference type="GO" id="GO:0004065">
    <property type="term" value="F:arylsulfatase activity"/>
    <property type="evidence" value="ECO:0007669"/>
    <property type="project" value="TreeGrafter"/>
</dbReference>
<dbReference type="Proteomes" id="UP000536179">
    <property type="component" value="Unassembled WGS sequence"/>
</dbReference>
<dbReference type="AlphaFoldDB" id="A0A7W5DY96"/>
<accession>A0A7W5DY96</accession>
<dbReference type="PROSITE" id="PS51257">
    <property type="entry name" value="PROKAR_LIPOPROTEIN"/>
    <property type="match status" value="1"/>
</dbReference>
<dbReference type="EC" id="3.1.6.8" evidence="5"/>
<reference evidence="5 6" key="1">
    <citation type="submission" date="2020-08" db="EMBL/GenBank/DDBJ databases">
        <title>Genomic Encyclopedia of Type Strains, Phase III (KMG-III): the genomes of soil and plant-associated and newly described type strains.</title>
        <authorList>
            <person name="Whitman W."/>
        </authorList>
    </citation>
    <scope>NUCLEOTIDE SEQUENCE [LARGE SCALE GENOMIC DNA]</scope>
    <source>
        <strain evidence="5 6">CECT 8075</strain>
    </source>
</reference>
<name>A0A7W5DY96_9BACT</name>
<feature type="chain" id="PRO_5030881731" evidence="3">
    <location>
        <begin position="27"/>
        <end position="501"/>
    </location>
</feature>
<comment type="similarity">
    <text evidence="1">Belongs to the sulfatase family.</text>
</comment>
<gene>
    <name evidence="5" type="ORF">FHS27_001621</name>
</gene>
<dbReference type="InterPro" id="IPR000917">
    <property type="entry name" value="Sulfatase_N"/>
</dbReference>
<comment type="caution">
    <text evidence="5">The sequence shown here is derived from an EMBL/GenBank/DDBJ whole genome shotgun (WGS) entry which is preliminary data.</text>
</comment>
<dbReference type="SUPFAM" id="SSF53649">
    <property type="entry name" value="Alkaline phosphatase-like"/>
    <property type="match status" value="1"/>
</dbReference>
<organism evidence="5 6">
    <name type="scientific">Aporhodopirellula rubra</name>
    <dbReference type="NCBI Taxonomy" id="980271"/>
    <lineage>
        <taxon>Bacteria</taxon>
        <taxon>Pseudomonadati</taxon>
        <taxon>Planctomycetota</taxon>
        <taxon>Planctomycetia</taxon>
        <taxon>Pirellulales</taxon>
        <taxon>Pirellulaceae</taxon>
        <taxon>Aporhodopirellula</taxon>
    </lineage>
</organism>
<dbReference type="EMBL" id="JACHXU010000004">
    <property type="protein sequence ID" value="MBB3205817.1"/>
    <property type="molecule type" value="Genomic_DNA"/>
</dbReference>
<evidence type="ECO:0000256" key="3">
    <source>
        <dbReference type="SAM" id="SignalP"/>
    </source>
</evidence>
<dbReference type="InterPro" id="IPR017850">
    <property type="entry name" value="Alkaline_phosphatase_core_sf"/>
</dbReference>
<evidence type="ECO:0000313" key="6">
    <source>
        <dbReference type="Proteomes" id="UP000536179"/>
    </source>
</evidence>